<dbReference type="Proteomes" id="UP001234297">
    <property type="component" value="Chromosome 2"/>
</dbReference>
<evidence type="ECO:0000313" key="2">
    <source>
        <dbReference type="Proteomes" id="UP001234297"/>
    </source>
</evidence>
<proteinExistence type="predicted"/>
<protein>
    <submittedName>
        <fullName evidence="1">Uncharacterized protein</fullName>
    </submittedName>
</protein>
<reference evidence="1 2" key="1">
    <citation type="journal article" date="2022" name="Hortic Res">
        <title>A haplotype resolved chromosomal level avocado genome allows analysis of novel avocado genes.</title>
        <authorList>
            <person name="Nath O."/>
            <person name="Fletcher S.J."/>
            <person name="Hayward A."/>
            <person name="Shaw L.M."/>
            <person name="Masouleh A.K."/>
            <person name="Furtado A."/>
            <person name="Henry R.J."/>
            <person name="Mitter N."/>
        </authorList>
    </citation>
    <scope>NUCLEOTIDE SEQUENCE [LARGE SCALE GENOMIC DNA]</scope>
    <source>
        <strain evidence="2">cv. Hass</strain>
    </source>
</reference>
<gene>
    <name evidence="1" type="ORF">MRB53_005709</name>
</gene>
<dbReference type="EMBL" id="CM056810">
    <property type="protein sequence ID" value="KAJ8643961.1"/>
    <property type="molecule type" value="Genomic_DNA"/>
</dbReference>
<comment type="caution">
    <text evidence="1">The sequence shown here is derived from an EMBL/GenBank/DDBJ whole genome shotgun (WGS) entry which is preliminary data.</text>
</comment>
<sequence>MIGMHSGGRYPLGIVQVWAAVARGGFGTSSKKKRLKVFTYINIASYQIDTPIRGNEEMEPSKLIAVMLFLSLSTCNAANSKLFREYIGAESDSVKLTDMPINSDVEVHFILAFAIDYANGTTNGKFNVFWKTNNLKPADILSIKNKHRNVKVAVSLGGDSVDGHHKAYFNPKSISSWVNNAVSSLTQIIKQYNLDGIDIDYEHFRTGPNTFSLCIGQLISTLKSKGVISFASIAPFDDGGPVQSHYLSLWKKYGRQIDYVNFQFYAYDKGIGISQFLSYFDAQASNYKGGKVLASFISGGDGGLGPSNGFFEACNELKKQRKLEGIFVWCADESKEFGFRYEKLSQGLLASA</sequence>
<evidence type="ECO:0000313" key="1">
    <source>
        <dbReference type="EMBL" id="KAJ8643961.1"/>
    </source>
</evidence>
<name>A0ACC2MDV2_PERAE</name>
<accession>A0ACC2MDV2</accession>
<keyword evidence="2" id="KW-1185">Reference proteome</keyword>
<organism evidence="1 2">
    <name type="scientific">Persea americana</name>
    <name type="common">Avocado</name>
    <dbReference type="NCBI Taxonomy" id="3435"/>
    <lineage>
        <taxon>Eukaryota</taxon>
        <taxon>Viridiplantae</taxon>
        <taxon>Streptophyta</taxon>
        <taxon>Embryophyta</taxon>
        <taxon>Tracheophyta</taxon>
        <taxon>Spermatophyta</taxon>
        <taxon>Magnoliopsida</taxon>
        <taxon>Magnoliidae</taxon>
        <taxon>Laurales</taxon>
        <taxon>Lauraceae</taxon>
        <taxon>Persea</taxon>
    </lineage>
</organism>